<proteinExistence type="predicted"/>
<accession>A0A8X6FBC4</accession>
<dbReference type="AlphaFoldDB" id="A0A8X6FBC4"/>
<evidence type="ECO:0000313" key="1">
    <source>
        <dbReference type="EMBL" id="GFQ74459.1"/>
    </source>
</evidence>
<organism evidence="1 2">
    <name type="scientific">Trichonephila clavata</name>
    <name type="common">Joro spider</name>
    <name type="synonym">Nephila clavata</name>
    <dbReference type="NCBI Taxonomy" id="2740835"/>
    <lineage>
        <taxon>Eukaryota</taxon>
        <taxon>Metazoa</taxon>
        <taxon>Ecdysozoa</taxon>
        <taxon>Arthropoda</taxon>
        <taxon>Chelicerata</taxon>
        <taxon>Arachnida</taxon>
        <taxon>Araneae</taxon>
        <taxon>Araneomorphae</taxon>
        <taxon>Entelegynae</taxon>
        <taxon>Araneoidea</taxon>
        <taxon>Nephilidae</taxon>
        <taxon>Trichonephila</taxon>
    </lineage>
</organism>
<dbReference type="EMBL" id="BMAO01031354">
    <property type="protein sequence ID" value="GFQ74459.1"/>
    <property type="molecule type" value="Genomic_DNA"/>
</dbReference>
<gene>
    <name evidence="1" type="primary">AVEN_152483_1</name>
    <name evidence="1" type="ORF">TNCT_241121</name>
</gene>
<evidence type="ECO:0000313" key="2">
    <source>
        <dbReference type="Proteomes" id="UP000887116"/>
    </source>
</evidence>
<name>A0A8X6FBC4_TRICU</name>
<dbReference type="Proteomes" id="UP000887116">
    <property type="component" value="Unassembled WGS sequence"/>
</dbReference>
<comment type="caution">
    <text evidence="1">The sequence shown here is derived from an EMBL/GenBank/DDBJ whole genome shotgun (WGS) entry which is preliminary data.</text>
</comment>
<reference evidence="1" key="1">
    <citation type="submission" date="2020-07" db="EMBL/GenBank/DDBJ databases">
        <title>Multicomponent nature underlies the extraordinary mechanical properties of spider dragline silk.</title>
        <authorList>
            <person name="Kono N."/>
            <person name="Nakamura H."/>
            <person name="Mori M."/>
            <person name="Yoshida Y."/>
            <person name="Ohtoshi R."/>
            <person name="Malay A.D."/>
            <person name="Moran D.A.P."/>
            <person name="Tomita M."/>
            <person name="Numata K."/>
            <person name="Arakawa K."/>
        </authorList>
    </citation>
    <scope>NUCLEOTIDE SEQUENCE</scope>
</reference>
<sequence length="104" mass="11943">MNCETLIIAISYSAEMMALEPRYGFMYLKLTGSTNGYVIHCFTDSLYENMMSCIQAANAHPMDTVESDCRMKVAYFKVLNNNDIVRELHNSPSMNCRQAFDYRS</sequence>
<protein>
    <submittedName>
        <fullName evidence="1">Uncharacterized protein</fullName>
    </submittedName>
</protein>
<keyword evidence="2" id="KW-1185">Reference proteome</keyword>